<evidence type="ECO:0000313" key="1">
    <source>
        <dbReference type="EMBL" id="GFS31184.1"/>
    </source>
</evidence>
<sequence>MTSSRPKERHRWWLPGCAEIKVGGGACPDSKEGRKLLDSPVALSSSIIVGWIPYCAYLQSVLSTTYYSPYPLSGKKRSFKGFLLFKGAHHPDVVKLWALNYFI</sequence>
<keyword evidence="2" id="KW-1185">Reference proteome</keyword>
<reference evidence="1" key="1">
    <citation type="submission" date="2020-08" db="EMBL/GenBank/DDBJ databases">
        <title>Multicomponent nature underlies the extraordinary mechanical properties of spider dragline silk.</title>
        <authorList>
            <person name="Kono N."/>
            <person name="Nakamura H."/>
            <person name="Mori M."/>
            <person name="Yoshida Y."/>
            <person name="Ohtoshi R."/>
            <person name="Malay A.D."/>
            <person name="Moran D.A.P."/>
            <person name="Tomita M."/>
            <person name="Numata K."/>
            <person name="Arakawa K."/>
        </authorList>
    </citation>
    <scope>NUCLEOTIDE SEQUENCE</scope>
</reference>
<protein>
    <submittedName>
        <fullName evidence="1">Uncharacterized protein</fullName>
    </submittedName>
</protein>
<dbReference type="Proteomes" id="UP000887013">
    <property type="component" value="Unassembled WGS sequence"/>
</dbReference>
<evidence type="ECO:0000313" key="2">
    <source>
        <dbReference type="Proteomes" id="UP000887013"/>
    </source>
</evidence>
<accession>A0A8X6I545</accession>
<proteinExistence type="predicted"/>
<gene>
    <name evidence="1" type="ORF">NPIL_553521</name>
</gene>
<name>A0A8X6I545_NEPPI</name>
<dbReference type="AlphaFoldDB" id="A0A8X6I545"/>
<comment type="caution">
    <text evidence="1">The sequence shown here is derived from an EMBL/GenBank/DDBJ whole genome shotgun (WGS) entry which is preliminary data.</text>
</comment>
<organism evidence="1 2">
    <name type="scientific">Nephila pilipes</name>
    <name type="common">Giant wood spider</name>
    <name type="synonym">Nephila maculata</name>
    <dbReference type="NCBI Taxonomy" id="299642"/>
    <lineage>
        <taxon>Eukaryota</taxon>
        <taxon>Metazoa</taxon>
        <taxon>Ecdysozoa</taxon>
        <taxon>Arthropoda</taxon>
        <taxon>Chelicerata</taxon>
        <taxon>Arachnida</taxon>
        <taxon>Araneae</taxon>
        <taxon>Araneomorphae</taxon>
        <taxon>Entelegynae</taxon>
        <taxon>Araneoidea</taxon>
        <taxon>Nephilidae</taxon>
        <taxon>Nephila</taxon>
    </lineage>
</organism>
<dbReference type="EMBL" id="BMAW01041875">
    <property type="protein sequence ID" value="GFS31184.1"/>
    <property type="molecule type" value="Genomic_DNA"/>
</dbReference>